<dbReference type="AlphaFoldDB" id="A0AAN7TPE6"/>
<name>A0AAN7TPE6_9PEZI</name>
<evidence type="ECO:0000313" key="1">
    <source>
        <dbReference type="EMBL" id="KAK5117696.1"/>
    </source>
</evidence>
<organism evidence="1 2">
    <name type="scientific">Meristemomyces frigidus</name>
    <dbReference type="NCBI Taxonomy" id="1508187"/>
    <lineage>
        <taxon>Eukaryota</taxon>
        <taxon>Fungi</taxon>
        <taxon>Dikarya</taxon>
        <taxon>Ascomycota</taxon>
        <taxon>Pezizomycotina</taxon>
        <taxon>Dothideomycetes</taxon>
        <taxon>Dothideomycetidae</taxon>
        <taxon>Mycosphaerellales</taxon>
        <taxon>Teratosphaeriaceae</taxon>
        <taxon>Meristemomyces</taxon>
    </lineage>
</organism>
<comment type="caution">
    <text evidence="1">The sequence shown here is derived from an EMBL/GenBank/DDBJ whole genome shotgun (WGS) entry which is preliminary data.</text>
</comment>
<accession>A0AAN7TPE6</accession>
<gene>
    <name evidence="1" type="ORF">LTR62_005119</name>
</gene>
<evidence type="ECO:0000313" key="2">
    <source>
        <dbReference type="Proteomes" id="UP001310890"/>
    </source>
</evidence>
<dbReference type="Proteomes" id="UP001310890">
    <property type="component" value="Unassembled WGS sequence"/>
</dbReference>
<reference evidence="1" key="1">
    <citation type="submission" date="2023-08" db="EMBL/GenBank/DDBJ databases">
        <title>Black Yeasts Isolated from many extreme environments.</title>
        <authorList>
            <person name="Coleine C."/>
            <person name="Stajich J.E."/>
            <person name="Selbmann L."/>
        </authorList>
    </citation>
    <scope>NUCLEOTIDE SEQUENCE</scope>
    <source>
        <strain evidence="1">CCFEE 5401</strain>
    </source>
</reference>
<protein>
    <submittedName>
        <fullName evidence="1">Uncharacterized protein</fullName>
    </submittedName>
</protein>
<dbReference type="EMBL" id="JAVRRL010000004">
    <property type="protein sequence ID" value="KAK5117696.1"/>
    <property type="molecule type" value="Genomic_DNA"/>
</dbReference>
<proteinExistence type="predicted"/>
<sequence length="135" mass="15349">MSNAAPTSNQKSLQDQICALTAQLSTTHLASIQDQISALTANLSTTHLDVSTDEMLQRVMSQLNLAPNEPQRPSYESSPAYISASPEIQRRTRRWLAVWNPTDPIELDFEDAVCFAESYEFEHYVAWFEYFEAMK</sequence>